<feature type="non-terminal residue" evidence="1">
    <location>
        <position position="172"/>
    </location>
</feature>
<gene>
    <name evidence="1" type="ORF">DERYTH_LOCUS27054</name>
</gene>
<organism evidence="1 2">
    <name type="scientific">Dentiscutata erythropus</name>
    <dbReference type="NCBI Taxonomy" id="1348616"/>
    <lineage>
        <taxon>Eukaryota</taxon>
        <taxon>Fungi</taxon>
        <taxon>Fungi incertae sedis</taxon>
        <taxon>Mucoromycota</taxon>
        <taxon>Glomeromycotina</taxon>
        <taxon>Glomeromycetes</taxon>
        <taxon>Diversisporales</taxon>
        <taxon>Gigasporaceae</taxon>
        <taxon>Dentiscutata</taxon>
    </lineage>
</organism>
<dbReference type="Proteomes" id="UP000789405">
    <property type="component" value="Unassembled WGS sequence"/>
</dbReference>
<feature type="non-terminal residue" evidence="1">
    <location>
        <position position="1"/>
    </location>
</feature>
<evidence type="ECO:0000313" key="1">
    <source>
        <dbReference type="EMBL" id="CAG8821044.1"/>
    </source>
</evidence>
<protein>
    <submittedName>
        <fullName evidence="1">2413_t:CDS:1</fullName>
    </submittedName>
</protein>
<accession>A0A9N9KE22</accession>
<dbReference type="OrthoDB" id="511599at2759"/>
<proteinExistence type="predicted"/>
<reference evidence="1" key="1">
    <citation type="submission" date="2021-06" db="EMBL/GenBank/DDBJ databases">
        <authorList>
            <person name="Kallberg Y."/>
            <person name="Tangrot J."/>
            <person name="Rosling A."/>
        </authorList>
    </citation>
    <scope>NUCLEOTIDE SEQUENCE</scope>
    <source>
        <strain evidence="1">MA453B</strain>
    </source>
</reference>
<dbReference type="AlphaFoldDB" id="A0A9N9KE22"/>
<keyword evidence="2" id="KW-1185">Reference proteome</keyword>
<sequence length="172" mass="19552">PLKSHVRVFVMENTGIMDHMANGIEMEQNIVLPATVQAINSTIIIEIFGKSSCQRSFSTRFIFKPDRDKSLTAQELLRPTDIITRVRAFQESSRVRHTHTYSDTKDALKTRVRNVKENIKESAWDIVKGSGTGIVITAGLILFDFSLANWNNRRNERIILHAFEHGSCPEPD</sequence>
<evidence type="ECO:0000313" key="2">
    <source>
        <dbReference type="Proteomes" id="UP000789405"/>
    </source>
</evidence>
<dbReference type="EMBL" id="CAJVPY010060151">
    <property type="protein sequence ID" value="CAG8821044.1"/>
    <property type="molecule type" value="Genomic_DNA"/>
</dbReference>
<name>A0A9N9KE22_9GLOM</name>
<comment type="caution">
    <text evidence="1">The sequence shown here is derived from an EMBL/GenBank/DDBJ whole genome shotgun (WGS) entry which is preliminary data.</text>
</comment>